<comment type="caution">
    <text evidence="1">The sequence shown here is derived from an EMBL/GenBank/DDBJ whole genome shotgun (WGS) entry which is preliminary data.</text>
</comment>
<dbReference type="Proteomes" id="UP001307760">
    <property type="component" value="Unassembled WGS sequence"/>
</dbReference>
<dbReference type="EMBL" id="JAZBJP010000002">
    <property type="protein sequence ID" value="MEE4419559.1"/>
    <property type="molecule type" value="Genomic_DNA"/>
</dbReference>
<proteinExistence type="predicted"/>
<dbReference type="RefSeq" id="WP_330821232.1">
    <property type="nucleotide sequence ID" value="NZ_JAZBJP010000002.1"/>
</dbReference>
<gene>
    <name evidence="1" type="ORF">V2J85_09360</name>
</gene>
<evidence type="ECO:0000313" key="2">
    <source>
        <dbReference type="Proteomes" id="UP001307760"/>
    </source>
</evidence>
<protein>
    <submittedName>
        <fullName evidence="1">Uncharacterized protein</fullName>
    </submittedName>
</protein>
<dbReference type="InterPro" id="IPR054202">
    <property type="entry name" value="DUF6907"/>
</dbReference>
<evidence type="ECO:0000313" key="1">
    <source>
        <dbReference type="EMBL" id="MEE4419559.1"/>
    </source>
</evidence>
<keyword evidence="2" id="KW-1185">Reference proteome</keyword>
<accession>A0ABU7NL14</accession>
<reference evidence="1 2" key="1">
    <citation type="submission" date="2023-12" db="EMBL/GenBank/DDBJ databases">
        <title>30 novel species of actinomycetes from the DSMZ collection.</title>
        <authorList>
            <person name="Nouioui I."/>
        </authorList>
    </citation>
    <scope>NUCLEOTIDE SEQUENCE [LARGE SCALE GENOMIC DNA]</scope>
    <source>
        <strain evidence="1 2">DSM 41528</strain>
    </source>
</reference>
<name>A0ABU7NL14_9ACTN</name>
<sequence length="130" mass="13556">MTVLAPAVPSQSAPSRQVAATVAGATVVLPCPLWCTHPHNEEYRALPDVSHHSDELTLSVPVHGGVDSTLVTRISCWPFADEAATAVPFVSCNPVGDEFAQLTPEAATALADQVIAHGYAMRAVARSISG</sequence>
<organism evidence="1 2">
    <name type="scientific">Streptomyces bugieae</name>
    <dbReference type="NCBI Taxonomy" id="3098223"/>
    <lineage>
        <taxon>Bacteria</taxon>
        <taxon>Bacillati</taxon>
        <taxon>Actinomycetota</taxon>
        <taxon>Actinomycetes</taxon>
        <taxon>Kitasatosporales</taxon>
        <taxon>Streptomycetaceae</taxon>
        <taxon>Streptomyces</taxon>
    </lineage>
</organism>
<dbReference type="Pfam" id="PF21848">
    <property type="entry name" value="DUF6907"/>
    <property type="match status" value="1"/>
</dbReference>